<evidence type="ECO:0000256" key="2">
    <source>
        <dbReference type="ARBA" id="ARBA00022730"/>
    </source>
</evidence>
<reference evidence="9 10" key="1">
    <citation type="submission" date="2018-12" db="EMBL/GenBank/DDBJ databases">
        <authorList>
            <person name="Chong R.A."/>
        </authorList>
    </citation>
    <scope>NUCLEOTIDE SEQUENCE [LARGE SCALE GENOMIC DNA]</scope>
    <source>
        <strain evidence="9 10">Bca</strain>
    </source>
</reference>
<dbReference type="InterPro" id="IPR020814">
    <property type="entry name" value="Ribosomal_S6_plastid/chlpt"/>
</dbReference>
<comment type="similarity">
    <text evidence="1 8">Belongs to the bacterial ribosomal protein bS6 family.</text>
</comment>
<keyword evidence="5 8" id="KW-0687">Ribonucleoprotein</keyword>
<dbReference type="OrthoDB" id="9812702at2"/>
<dbReference type="HAMAP" id="MF_00360">
    <property type="entry name" value="Ribosomal_bS6"/>
    <property type="match status" value="1"/>
</dbReference>
<comment type="function">
    <text evidence="6 8">Binds together with bS18 to 16S ribosomal RNA.</text>
</comment>
<dbReference type="EMBL" id="CP034879">
    <property type="protein sequence ID" value="QCI20683.1"/>
    <property type="molecule type" value="Genomic_DNA"/>
</dbReference>
<evidence type="ECO:0000256" key="8">
    <source>
        <dbReference type="HAMAP-Rule" id="MF_00360"/>
    </source>
</evidence>
<organism evidence="9 10">
    <name type="scientific">Buchnera aphidicola</name>
    <name type="common">Brachycaudus cardui</name>
    <dbReference type="NCBI Taxonomy" id="557993"/>
    <lineage>
        <taxon>Bacteria</taxon>
        <taxon>Pseudomonadati</taxon>
        <taxon>Pseudomonadota</taxon>
        <taxon>Gammaproteobacteria</taxon>
        <taxon>Enterobacterales</taxon>
        <taxon>Erwiniaceae</taxon>
        <taxon>Buchnera</taxon>
    </lineage>
</organism>
<name>A0A4D6XVB2_9GAMM</name>
<dbReference type="AlphaFoldDB" id="A0A4D6XVB2"/>
<dbReference type="GO" id="GO:0003735">
    <property type="term" value="F:structural constituent of ribosome"/>
    <property type="evidence" value="ECO:0007669"/>
    <property type="project" value="InterPro"/>
</dbReference>
<keyword evidence="3 8" id="KW-0694">RNA-binding</keyword>
<evidence type="ECO:0000313" key="9">
    <source>
        <dbReference type="EMBL" id="QCI20683.1"/>
    </source>
</evidence>
<dbReference type="NCBIfam" id="TIGR00166">
    <property type="entry name" value="S6"/>
    <property type="match status" value="1"/>
</dbReference>
<dbReference type="RefSeq" id="WP_158359967.1">
    <property type="nucleotide sequence ID" value="NZ_CP034879.1"/>
</dbReference>
<dbReference type="Proteomes" id="UP000298594">
    <property type="component" value="Chromosome"/>
</dbReference>
<evidence type="ECO:0000256" key="4">
    <source>
        <dbReference type="ARBA" id="ARBA00022980"/>
    </source>
</evidence>
<evidence type="ECO:0000313" key="10">
    <source>
        <dbReference type="Proteomes" id="UP000298594"/>
    </source>
</evidence>
<dbReference type="GO" id="GO:0022627">
    <property type="term" value="C:cytosolic small ribosomal subunit"/>
    <property type="evidence" value="ECO:0007669"/>
    <property type="project" value="TreeGrafter"/>
</dbReference>
<evidence type="ECO:0000256" key="7">
    <source>
        <dbReference type="ARBA" id="ARBA00035294"/>
    </source>
</evidence>
<dbReference type="PROSITE" id="PS01048">
    <property type="entry name" value="RIBOSOMAL_S6"/>
    <property type="match status" value="1"/>
</dbReference>
<dbReference type="GO" id="GO:0070181">
    <property type="term" value="F:small ribosomal subunit rRNA binding"/>
    <property type="evidence" value="ECO:0007669"/>
    <property type="project" value="TreeGrafter"/>
</dbReference>
<proteinExistence type="inferred from homology"/>
<dbReference type="InterPro" id="IPR014717">
    <property type="entry name" value="Transl_elong_EF1B/ribsomal_bS6"/>
</dbReference>
<evidence type="ECO:0000256" key="6">
    <source>
        <dbReference type="ARBA" id="ARBA00035104"/>
    </source>
</evidence>
<accession>A0A4D6XVB2</accession>
<keyword evidence="4 8" id="KW-0689">Ribosomal protein</keyword>
<sequence>MRHYEIIFMVHPDQSDKIPLLIEKYKKIIHENSGTIHRLEDWGRRQLSYSINKLHKAHYVLMNIEVMPKTINILETDFRFNNIILRNMIMSMKKSITELSPIMKLKDDRKEKK</sequence>
<dbReference type="PANTHER" id="PTHR21011:SF1">
    <property type="entry name" value="SMALL RIBOSOMAL SUBUNIT PROTEIN BS6M"/>
    <property type="match status" value="1"/>
</dbReference>
<dbReference type="SUPFAM" id="SSF54995">
    <property type="entry name" value="Ribosomal protein S6"/>
    <property type="match status" value="1"/>
</dbReference>
<evidence type="ECO:0000256" key="3">
    <source>
        <dbReference type="ARBA" id="ARBA00022884"/>
    </source>
</evidence>
<dbReference type="PANTHER" id="PTHR21011">
    <property type="entry name" value="MITOCHONDRIAL 28S RIBOSOMAL PROTEIN S6"/>
    <property type="match status" value="1"/>
</dbReference>
<dbReference type="CDD" id="cd00473">
    <property type="entry name" value="bS6"/>
    <property type="match status" value="1"/>
</dbReference>
<evidence type="ECO:0000256" key="1">
    <source>
        <dbReference type="ARBA" id="ARBA00009512"/>
    </source>
</evidence>
<dbReference type="GO" id="GO:0006412">
    <property type="term" value="P:translation"/>
    <property type="evidence" value="ECO:0007669"/>
    <property type="project" value="UniProtKB-UniRule"/>
</dbReference>
<reference evidence="9 10" key="2">
    <citation type="submission" date="2019-05" db="EMBL/GenBank/DDBJ databases">
        <title>Genome evolution of the obligate endosymbiont Buchnera aphidicola.</title>
        <authorList>
            <person name="Moran N.A."/>
        </authorList>
    </citation>
    <scope>NUCLEOTIDE SEQUENCE [LARGE SCALE GENOMIC DNA]</scope>
    <source>
        <strain evidence="9 10">Bca</strain>
    </source>
</reference>
<gene>
    <name evidence="8" type="primary">rpsF</name>
    <name evidence="9" type="ORF">D9V67_02900</name>
</gene>
<dbReference type="Pfam" id="PF01250">
    <property type="entry name" value="Ribosomal_S6"/>
    <property type="match status" value="1"/>
</dbReference>
<keyword evidence="2 8" id="KW-0699">rRNA-binding</keyword>
<dbReference type="InterPro" id="IPR035980">
    <property type="entry name" value="Ribosomal_bS6_sf"/>
</dbReference>
<dbReference type="Gene3D" id="3.30.70.60">
    <property type="match status" value="1"/>
</dbReference>
<dbReference type="InterPro" id="IPR000529">
    <property type="entry name" value="Ribosomal_bS6"/>
</dbReference>
<protein>
    <recommendedName>
        <fullName evidence="7 8">Small ribosomal subunit protein bS6</fullName>
    </recommendedName>
</protein>
<dbReference type="InterPro" id="IPR020815">
    <property type="entry name" value="Ribosomal_bS6_CS"/>
</dbReference>
<evidence type="ECO:0000256" key="5">
    <source>
        <dbReference type="ARBA" id="ARBA00023274"/>
    </source>
</evidence>